<name>A0A840TXB8_9BACT</name>
<evidence type="ECO:0000313" key="3">
    <source>
        <dbReference type="Proteomes" id="UP000557307"/>
    </source>
</evidence>
<dbReference type="RefSeq" id="WP_184176525.1">
    <property type="nucleotide sequence ID" value="NZ_JACHGF010000007.1"/>
</dbReference>
<proteinExistence type="predicted"/>
<keyword evidence="1" id="KW-0472">Membrane</keyword>
<dbReference type="AlphaFoldDB" id="A0A840TXB8"/>
<keyword evidence="1" id="KW-1133">Transmembrane helix</keyword>
<feature type="transmembrane region" description="Helical" evidence="1">
    <location>
        <begin position="90"/>
        <end position="113"/>
    </location>
</feature>
<sequence length="120" mass="14352">MIRSILATLVIGIVFFLAQRTQQDAWLHPSVWYMLAFYLGVSFLIHRLMEYGFRNTREKFVPFYLSTIVARLLLCVIFVGVFFYRGVTDPLLFILNFFALYLFYTCFEIYGLYRNLRRDS</sequence>
<evidence type="ECO:0000256" key="1">
    <source>
        <dbReference type="SAM" id="Phobius"/>
    </source>
</evidence>
<gene>
    <name evidence="2" type="ORF">HNQ92_004073</name>
</gene>
<feature type="transmembrane region" description="Helical" evidence="1">
    <location>
        <begin position="30"/>
        <end position="49"/>
    </location>
</feature>
<evidence type="ECO:0000313" key="2">
    <source>
        <dbReference type="EMBL" id="MBB5285913.1"/>
    </source>
</evidence>
<feature type="transmembrane region" description="Helical" evidence="1">
    <location>
        <begin position="61"/>
        <end position="84"/>
    </location>
</feature>
<protein>
    <submittedName>
        <fullName evidence="2">O-antigen/teichoic acid export membrane protein</fullName>
    </submittedName>
</protein>
<keyword evidence="1" id="KW-0812">Transmembrane</keyword>
<keyword evidence="3" id="KW-1185">Reference proteome</keyword>
<comment type="caution">
    <text evidence="2">The sequence shown here is derived from an EMBL/GenBank/DDBJ whole genome shotgun (WGS) entry which is preliminary data.</text>
</comment>
<organism evidence="2 3">
    <name type="scientific">Rhabdobacter roseus</name>
    <dbReference type="NCBI Taxonomy" id="1655419"/>
    <lineage>
        <taxon>Bacteria</taxon>
        <taxon>Pseudomonadati</taxon>
        <taxon>Bacteroidota</taxon>
        <taxon>Cytophagia</taxon>
        <taxon>Cytophagales</taxon>
        <taxon>Cytophagaceae</taxon>
        <taxon>Rhabdobacter</taxon>
    </lineage>
</organism>
<accession>A0A840TXB8</accession>
<dbReference type="EMBL" id="JACHGF010000007">
    <property type="protein sequence ID" value="MBB5285913.1"/>
    <property type="molecule type" value="Genomic_DNA"/>
</dbReference>
<reference evidence="2 3" key="1">
    <citation type="submission" date="2020-08" db="EMBL/GenBank/DDBJ databases">
        <title>Genomic Encyclopedia of Type Strains, Phase IV (KMG-IV): sequencing the most valuable type-strain genomes for metagenomic binning, comparative biology and taxonomic classification.</title>
        <authorList>
            <person name="Goeker M."/>
        </authorList>
    </citation>
    <scope>NUCLEOTIDE SEQUENCE [LARGE SCALE GENOMIC DNA]</scope>
    <source>
        <strain evidence="2 3">DSM 105074</strain>
    </source>
</reference>
<dbReference type="Proteomes" id="UP000557307">
    <property type="component" value="Unassembled WGS sequence"/>
</dbReference>